<reference evidence="7 8" key="1">
    <citation type="journal article" date="2011" name="Stand. Genomic Sci.">
        <title>Complete genome sequence of Haliscomenobacter hydrossis type strain (O).</title>
        <authorList>
            <consortium name="US DOE Joint Genome Institute (JGI-PGF)"/>
            <person name="Daligault H."/>
            <person name="Lapidus A."/>
            <person name="Zeytun A."/>
            <person name="Nolan M."/>
            <person name="Lucas S."/>
            <person name="Del Rio T.G."/>
            <person name="Tice H."/>
            <person name="Cheng J.F."/>
            <person name="Tapia R."/>
            <person name="Han C."/>
            <person name="Goodwin L."/>
            <person name="Pitluck S."/>
            <person name="Liolios K."/>
            <person name="Pagani I."/>
            <person name="Ivanova N."/>
            <person name="Huntemann M."/>
            <person name="Mavromatis K."/>
            <person name="Mikhailova N."/>
            <person name="Pati A."/>
            <person name="Chen A."/>
            <person name="Palaniappan K."/>
            <person name="Land M."/>
            <person name="Hauser L."/>
            <person name="Brambilla E.M."/>
            <person name="Rohde M."/>
            <person name="Verbarg S."/>
            <person name="Goker M."/>
            <person name="Bristow J."/>
            <person name="Eisen J.A."/>
            <person name="Markowitz V."/>
            <person name="Hugenholtz P."/>
            <person name="Kyrpides N.C."/>
            <person name="Klenk H.P."/>
            <person name="Woyke T."/>
        </authorList>
    </citation>
    <scope>NUCLEOTIDE SEQUENCE [LARGE SCALE GENOMIC DNA]</scope>
    <source>
        <strain evidence="8">ATCC 27775 / DSM 1100 / LMG 10767 / O</strain>
    </source>
</reference>
<keyword evidence="8" id="KW-1185">Reference proteome</keyword>
<comment type="function">
    <text evidence="1">Involved in DNA recombination.</text>
</comment>
<dbReference type="HOGENOM" id="CLU_024057_0_1_10"/>
<evidence type="ECO:0000256" key="1">
    <source>
        <dbReference type="ARBA" id="ARBA00003416"/>
    </source>
</evidence>
<dbReference type="RefSeq" id="WP_013767411.1">
    <property type="nucleotide sequence ID" value="NC_015510.1"/>
</dbReference>
<keyword evidence="3 5" id="KW-0175">Coiled coil</keyword>
<dbReference type="InterPro" id="IPR003798">
    <property type="entry name" value="DNA_recombination_RmuC"/>
</dbReference>
<feature type="transmembrane region" description="Helical" evidence="6">
    <location>
        <begin position="6"/>
        <end position="24"/>
    </location>
</feature>
<keyword evidence="6" id="KW-0472">Membrane</keyword>
<comment type="similarity">
    <text evidence="2">Belongs to the RmuC family.</text>
</comment>
<accession>F4L2C3</accession>
<feature type="coiled-coil region" evidence="5">
    <location>
        <begin position="160"/>
        <end position="187"/>
    </location>
</feature>
<evidence type="ECO:0000313" key="8">
    <source>
        <dbReference type="Proteomes" id="UP000008461"/>
    </source>
</evidence>
<evidence type="ECO:0000256" key="5">
    <source>
        <dbReference type="SAM" id="Coils"/>
    </source>
</evidence>
<dbReference type="AlphaFoldDB" id="F4L2C3"/>
<dbReference type="EMBL" id="CP002691">
    <property type="protein sequence ID" value="AEE52876.1"/>
    <property type="molecule type" value="Genomic_DNA"/>
</dbReference>
<organism evidence="7 8">
    <name type="scientific">Haliscomenobacter hydrossis (strain ATCC 27775 / DSM 1100 / LMG 10767 / O)</name>
    <dbReference type="NCBI Taxonomy" id="760192"/>
    <lineage>
        <taxon>Bacteria</taxon>
        <taxon>Pseudomonadati</taxon>
        <taxon>Bacteroidota</taxon>
        <taxon>Saprospiria</taxon>
        <taxon>Saprospirales</taxon>
        <taxon>Haliscomenobacteraceae</taxon>
        <taxon>Haliscomenobacter</taxon>
    </lineage>
</organism>
<evidence type="ECO:0000256" key="6">
    <source>
        <dbReference type="SAM" id="Phobius"/>
    </source>
</evidence>
<gene>
    <name evidence="7" type="ordered locus">Halhy_5050</name>
</gene>
<dbReference type="PANTHER" id="PTHR30563">
    <property type="entry name" value="DNA RECOMBINATION PROTEIN RMUC"/>
    <property type="match status" value="1"/>
</dbReference>
<evidence type="ECO:0000313" key="7">
    <source>
        <dbReference type="EMBL" id="AEE52876.1"/>
    </source>
</evidence>
<feature type="coiled-coil region" evidence="5">
    <location>
        <begin position="48"/>
        <end position="103"/>
    </location>
</feature>
<keyword evidence="6" id="KW-0812">Transmembrane</keyword>
<dbReference type="KEGG" id="hhy:Halhy_5050"/>
<dbReference type="OrthoDB" id="370725at2"/>
<keyword evidence="4" id="KW-0233">DNA recombination</keyword>
<name>F4L2C3_HALH1</name>
<dbReference type="Proteomes" id="UP000008461">
    <property type="component" value="Chromosome"/>
</dbReference>
<evidence type="ECO:0000256" key="4">
    <source>
        <dbReference type="ARBA" id="ARBA00023172"/>
    </source>
</evidence>
<dbReference type="GO" id="GO:0006310">
    <property type="term" value="P:DNA recombination"/>
    <property type="evidence" value="ECO:0007669"/>
    <property type="project" value="UniProtKB-KW"/>
</dbReference>
<sequence length="456" mass="53004">MIDGSIVFLLIGLLIGAILAWIWARLRLQTQAVLKTDLEKQFVRRELHEANERQLLSAQQELRQRQDELRQLSGHLATRDQVIKNLDDKLHHQKQELEQLQIRFRTEFENVANRLLEEKSQKFTAQNQEQIHALLQPLREHIRDFEDVSAMRFIEETRDRISLKKEIEQLRELNTQLSSDANNLASALKGDNKTQGDWGELQLEVLLQKAGLMRDLHYRMQASFTDEDGRAKRPDFIIILPEDKHLIIDSKVSLTAYERYFQANDDASRQIAAREHIDSLRRHIRDLSGKNYQQLYQINTPDYLLLFVPIEPAFALALQQDQKLFTEALERNIVLVTNSTLLATLRTVSYIWKQERQKNNVLEIARQSGLLYDKFCAFVEDLKAIGNRLDQTQVAYRDAMNKLLESTKFGDTLIGRAERIKELGAKTSKQLPKDLLEQIDQVQELPFADGELSNDV</sequence>
<evidence type="ECO:0000256" key="3">
    <source>
        <dbReference type="ARBA" id="ARBA00023054"/>
    </source>
</evidence>
<dbReference type="PANTHER" id="PTHR30563:SF0">
    <property type="entry name" value="DNA RECOMBINATION PROTEIN RMUC"/>
    <property type="match status" value="1"/>
</dbReference>
<reference key="2">
    <citation type="submission" date="2011-04" db="EMBL/GenBank/DDBJ databases">
        <title>Complete sequence of chromosome of Haliscomenobacter hydrossis DSM 1100.</title>
        <authorList>
            <consortium name="US DOE Joint Genome Institute (JGI-PGF)"/>
            <person name="Lucas S."/>
            <person name="Han J."/>
            <person name="Lapidus A."/>
            <person name="Bruce D."/>
            <person name="Goodwin L."/>
            <person name="Pitluck S."/>
            <person name="Peters L."/>
            <person name="Kyrpides N."/>
            <person name="Mavromatis K."/>
            <person name="Ivanova N."/>
            <person name="Ovchinnikova G."/>
            <person name="Pagani I."/>
            <person name="Daligault H."/>
            <person name="Detter J.C."/>
            <person name="Han C."/>
            <person name="Land M."/>
            <person name="Hauser L."/>
            <person name="Markowitz V."/>
            <person name="Cheng J.-F."/>
            <person name="Hugenholtz P."/>
            <person name="Woyke T."/>
            <person name="Wu D."/>
            <person name="Verbarg S."/>
            <person name="Frueling A."/>
            <person name="Brambilla E."/>
            <person name="Klenk H.-P."/>
            <person name="Eisen J.A."/>
        </authorList>
    </citation>
    <scope>NUCLEOTIDE SEQUENCE</scope>
    <source>
        <strain>DSM 1100</strain>
    </source>
</reference>
<dbReference type="eggNOG" id="COG1322">
    <property type="taxonomic scope" value="Bacteria"/>
</dbReference>
<keyword evidence="6" id="KW-1133">Transmembrane helix</keyword>
<dbReference type="Pfam" id="PF02646">
    <property type="entry name" value="RmuC"/>
    <property type="match status" value="1"/>
</dbReference>
<proteinExistence type="inferred from homology"/>
<protein>
    <submittedName>
        <fullName evidence="7">RmuC-domain protein</fullName>
    </submittedName>
</protein>
<evidence type="ECO:0000256" key="2">
    <source>
        <dbReference type="ARBA" id="ARBA00009840"/>
    </source>
</evidence>